<dbReference type="EMBL" id="AP023368">
    <property type="protein sequence ID" value="BCK00870.1"/>
    <property type="molecule type" value="Genomic_DNA"/>
</dbReference>
<proteinExistence type="predicted"/>
<dbReference type="InterPro" id="IPR010359">
    <property type="entry name" value="IrrE_HExxH"/>
</dbReference>
<keyword evidence="3" id="KW-1185">Reference proteome</keyword>
<dbReference type="AlphaFoldDB" id="A0A7I8DR56"/>
<feature type="domain" description="IrrE N-terminal-like" evidence="1">
    <location>
        <begin position="23"/>
        <end position="125"/>
    </location>
</feature>
<dbReference type="KEGG" id="acht:bsdcttw_39100"/>
<dbReference type="Proteomes" id="UP000515703">
    <property type="component" value="Chromosome"/>
</dbReference>
<evidence type="ECO:0000313" key="3">
    <source>
        <dbReference type="Proteomes" id="UP000515703"/>
    </source>
</evidence>
<dbReference type="RefSeq" id="WP_185259886.1">
    <property type="nucleotide sequence ID" value="NZ_AP023368.1"/>
</dbReference>
<protein>
    <recommendedName>
        <fullName evidence="1">IrrE N-terminal-like domain-containing protein</fullName>
    </recommendedName>
</protein>
<reference evidence="2 3" key="2">
    <citation type="submission" date="2020-08" db="EMBL/GenBank/DDBJ databases">
        <authorList>
            <person name="Ueki A."/>
            <person name="Tonouchi A."/>
        </authorList>
    </citation>
    <scope>NUCLEOTIDE SEQUENCE [LARGE SCALE GENOMIC DNA]</scope>
    <source>
        <strain evidence="2 3">CTTW</strain>
    </source>
</reference>
<reference evidence="2 3" key="1">
    <citation type="submission" date="2020-08" db="EMBL/GenBank/DDBJ databases">
        <title>Draft genome sequencing of an Anaerocolumna strain isolated from anoxic soil subjected to BSD treatment.</title>
        <authorList>
            <person name="Uek A."/>
            <person name="Tonouchi A."/>
        </authorList>
    </citation>
    <scope>NUCLEOTIDE SEQUENCE [LARGE SCALE GENOMIC DNA]</scope>
    <source>
        <strain evidence="2 3">CTTW</strain>
    </source>
</reference>
<name>A0A7I8DR56_9FIRM</name>
<sequence>MTYDEELEQEVYDCGVEIIERYYFKSPRIKGLYSDNVIALSKSILSLKEKSCILAEELGHYHLTYGDITNQADIMNRKQEYKARLLAYNKRIGLIGIVKAYENGCTSLYEMAEYLNVTEDFLCEALICYKHKYGEYIEIDHYVIFFEPFLTLFKMI</sequence>
<organism evidence="2 3">
    <name type="scientific">Anaerocolumna chitinilytica</name>
    <dbReference type="NCBI Taxonomy" id="1727145"/>
    <lineage>
        <taxon>Bacteria</taxon>
        <taxon>Bacillati</taxon>
        <taxon>Bacillota</taxon>
        <taxon>Clostridia</taxon>
        <taxon>Lachnospirales</taxon>
        <taxon>Lachnospiraceae</taxon>
        <taxon>Anaerocolumna</taxon>
    </lineage>
</organism>
<gene>
    <name evidence="2" type="ORF">bsdcttw_39100</name>
</gene>
<evidence type="ECO:0000259" key="1">
    <source>
        <dbReference type="Pfam" id="PF06114"/>
    </source>
</evidence>
<dbReference type="Pfam" id="PF06114">
    <property type="entry name" value="Peptidase_M78"/>
    <property type="match status" value="1"/>
</dbReference>
<accession>A0A7I8DR56</accession>
<evidence type="ECO:0000313" key="2">
    <source>
        <dbReference type="EMBL" id="BCK00870.1"/>
    </source>
</evidence>